<proteinExistence type="predicted"/>
<reference evidence="1 3" key="2">
    <citation type="submission" date="2016-02" db="EMBL/GenBank/DDBJ databases">
        <title>A draft genome sequence of Candidatus Phytoplasma oryzae strain Mbita1, the causative agent of Napier Grass stunt disease in Kenya.</title>
        <authorList>
            <person name="Fischer A."/>
            <person name="Santa-Cruz I."/>
            <person name="Wambua L."/>
            <person name="Olds C."/>
            <person name="Midega C."/>
            <person name="Dickinson M."/>
            <person name="Kawicha P."/>
            <person name="Khan Z."/>
            <person name="Masiga D."/>
            <person name="Jores J."/>
            <person name="Bernd S."/>
        </authorList>
    </citation>
    <scope>NUCLEOTIDE SEQUENCE [LARGE SCALE GENOMIC DNA]</scope>
    <source>
        <strain evidence="1">Mbita1</strain>
    </source>
</reference>
<keyword evidence="4" id="KW-1185">Reference proteome</keyword>
<dbReference type="InterPro" id="IPR023214">
    <property type="entry name" value="HAD_sf"/>
</dbReference>
<evidence type="ECO:0000313" key="3">
    <source>
        <dbReference type="Proteomes" id="UP000070069"/>
    </source>
</evidence>
<dbReference type="Proteomes" id="UP000070069">
    <property type="component" value="Unassembled WGS sequence"/>
</dbReference>
<evidence type="ECO:0000313" key="4">
    <source>
        <dbReference type="Proteomes" id="UP000249343"/>
    </source>
</evidence>
<dbReference type="EMBL" id="JHUK01000001">
    <property type="protein sequence ID" value="RAM58043.1"/>
    <property type="molecule type" value="Genomic_DNA"/>
</dbReference>
<reference evidence="2 4" key="1">
    <citation type="submission" date="2014-04" db="EMBL/GenBank/DDBJ databases">
        <title>Genome study of Napier grass stunt phytoplasma.</title>
        <authorList>
            <person name="Kawicha P."/>
            <person name="Dickinson M."/>
            <person name="Hodgetts J."/>
        </authorList>
    </citation>
    <scope>NUCLEOTIDE SEQUENCE [LARGE SCALE GENOMIC DNA]</scope>
    <source>
        <strain evidence="2 4">NGS-S10</strain>
    </source>
</reference>
<dbReference type="EMBL" id="LTBM01000001">
    <property type="protein sequence ID" value="KXT29464.1"/>
    <property type="molecule type" value="Genomic_DNA"/>
</dbReference>
<accession>A0A139JRJ6</accession>
<dbReference type="Pfam" id="PF08282">
    <property type="entry name" value="Hydrolase_3"/>
    <property type="match status" value="1"/>
</dbReference>
<dbReference type="SUPFAM" id="SSF56784">
    <property type="entry name" value="HAD-like"/>
    <property type="match status" value="1"/>
</dbReference>
<dbReference type="GO" id="GO:0016787">
    <property type="term" value="F:hydrolase activity"/>
    <property type="evidence" value="ECO:0007669"/>
    <property type="project" value="UniProtKB-KW"/>
</dbReference>
<organism evidence="1 3">
    <name type="scientific">Candidatus Phytoplasma oryzae</name>
    <dbReference type="NCBI Taxonomy" id="203274"/>
    <lineage>
        <taxon>Bacteria</taxon>
        <taxon>Bacillati</taxon>
        <taxon>Mycoplasmatota</taxon>
        <taxon>Mollicutes</taxon>
        <taxon>Acholeplasmatales</taxon>
        <taxon>Acholeplasmataceae</taxon>
        <taxon>Candidatus Phytoplasma</taxon>
        <taxon>16SrXI (Rice yellow dwarf group)</taxon>
    </lineage>
</organism>
<dbReference type="Proteomes" id="UP000249343">
    <property type="component" value="Unassembled WGS sequence"/>
</dbReference>
<dbReference type="AlphaFoldDB" id="A0A139JRJ6"/>
<dbReference type="Gene3D" id="3.40.50.1000">
    <property type="entry name" value="HAD superfamily/HAD-like"/>
    <property type="match status" value="1"/>
</dbReference>
<keyword evidence="1" id="KW-0378">Hydrolase</keyword>
<protein>
    <submittedName>
        <fullName evidence="1">Haloacid dehalogenase-like hydrolase family protein</fullName>
    </submittedName>
</protein>
<name>A0A139JRJ6_9MOLU</name>
<sequence length="182" mass="21466">MIDENPIPKKKIIELIDKIISYKIVIASIGKDKEALFHNGNVENLPFIEKWNKIINSPIDNQFHLKEKIYMINVFGIDATKVKKLLIDLNYFNGYYWEKHIDLTLKNINKFFSIKKIKEKYPEHKLICVGDGCNDKEMLQEADISIVMGNSRYDFLKKNSHFVTPHIEENQIFNFFQENNLV</sequence>
<dbReference type="PATRIC" id="fig|203274.3.peg.108"/>
<evidence type="ECO:0000313" key="1">
    <source>
        <dbReference type="EMBL" id="KXT29464.1"/>
    </source>
</evidence>
<gene>
    <name evidence="1" type="ORF">AXA84_0110</name>
    <name evidence="2" type="ORF">DH96_00625</name>
</gene>
<evidence type="ECO:0000313" key="2">
    <source>
        <dbReference type="EMBL" id="RAM58043.1"/>
    </source>
</evidence>
<dbReference type="PROSITE" id="PS01229">
    <property type="entry name" value="COF_2"/>
    <property type="match status" value="1"/>
</dbReference>
<dbReference type="InterPro" id="IPR036412">
    <property type="entry name" value="HAD-like_sf"/>
</dbReference>
<dbReference type="Gene3D" id="3.30.1240.10">
    <property type="match status" value="1"/>
</dbReference>
<comment type="caution">
    <text evidence="1">The sequence shown here is derived from an EMBL/GenBank/DDBJ whole genome shotgun (WGS) entry which is preliminary data.</text>
</comment>